<keyword evidence="1" id="KW-1133">Transmembrane helix</keyword>
<keyword evidence="1" id="KW-0812">Transmembrane</keyword>
<dbReference type="SUPFAM" id="SSF52540">
    <property type="entry name" value="P-loop containing nucleoside triphosphate hydrolases"/>
    <property type="match status" value="1"/>
</dbReference>
<dbReference type="Proteomes" id="UP000649617">
    <property type="component" value="Unassembled WGS sequence"/>
</dbReference>
<protein>
    <submittedName>
        <fullName evidence="2">Uncharacterized protein</fullName>
    </submittedName>
</protein>
<dbReference type="EMBL" id="CAJNIZ010026380">
    <property type="protein sequence ID" value="CAE7491447.1"/>
    <property type="molecule type" value="Genomic_DNA"/>
</dbReference>
<dbReference type="OrthoDB" id="443992at2759"/>
<accession>A0A812SMV2</accession>
<comment type="caution">
    <text evidence="2">The sequence shown here is derived from an EMBL/GenBank/DDBJ whole genome shotgun (WGS) entry which is preliminary data.</text>
</comment>
<feature type="transmembrane region" description="Helical" evidence="1">
    <location>
        <begin position="12"/>
        <end position="32"/>
    </location>
</feature>
<organism evidence="2 3">
    <name type="scientific">Symbiodinium pilosum</name>
    <name type="common">Dinoflagellate</name>
    <dbReference type="NCBI Taxonomy" id="2952"/>
    <lineage>
        <taxon>Eukaryota</taxon>
        <taxon>Sar</taxon>
        <taxon>Alveolata</taxon>
        <taxon>Dinophyceae</taxon>
        <taxon>Suessiales</taxon>
        <taxon>Symbiodiniaceae</taxon>
        <taxon>Symbiodinium</taxon>
    </lineage>
</organism>
<reference evidence="2" key="1">
    <citation type="submission" date="2021-02" db="EMBL/GenBank/DDBJ databases">
        <authorList>
            <person name="Dougan E. K."/>
            <person name="Rhodes N."/>
            <person name="Thang M."/>
            <person name="Chan C."/>
        </authorList>
    </citation>
    <scope>NUCLEOTIDE SEQUENCE</scope>
</reference>
<sequence length="365" mass="40505">MLRELKRSPWARVLYVAPSPALGLHVIQWLVIRLASEQDLNSWVHRVGLLHSPYEAPVWPSVSSGKIVCSAQGVQAGLGQFTLAIVDEAHAVFRSDAAYGCLQEINYEKLLLCSDDSQSSAVEQAYPSWPDIQKVNLREVVRSTKRIVAGSAAFRLDTNMATGMATALSTDGPPLKSFIFSLKEPSRRFEEYAKQILMALWHVVHTFPGTSLHKRVAVLAPDDHFCLKLQPLLQQRLKDEMPHRNLSLMDFKESLSSLPEQLQAAGPEPKEHLILDSMGNAEGLEQLVVICVGLDAPIRSSSVDLETRAQLYKALTRAQMLSIIVNEHVEGGWLEFLGTSGALLPFLFGGFLIEAENLQKGYPYH</sequence>
<evidence type="ECO:0000256" key="1">
    <source>
        <dbReference type="SAM" id="Phobius"/>
    </source>
</evidence>
<gene>
    <name evidence="2" type="ORF">SPIL2461_LOCUS12669</name>
</gene>
<proteinExistence type="predicted"/>
<keyword evidence="1" id="KW-0472">Membrane</keyword>
<dbReference type="AlphaFoldDB" id="A0A812SMV2"/>
<keyword evidence="3" id="KW-1185">Reference proteome</keyword>
<evidence type="ECO:0000313" key="2">
    <source>
        <dbReference type="EMBL" id="CAE7491447.1"/>
    </source>
</evidence>
<dbReference type="InterPro" id="IPR027417">
    <property type="entry name" value="P-loop_NTPase"/>
</dbReference>
<evidence type="ECO:0000313" key="3">
    <source>
        <dbReference type="Proteomes" id="UP000649617"/>
    </source>
</evidence>
<name>A0A812SMV2_SYMPI</name>